<feature type="domain" description="Lactate/malate dehydrogenase N-terminal" evidence="3">
    <location>
        <begin position="36"/>
        <end position="91"/>
    </location>
</feature>
<dbReference type="Proteomes" id="UP000695000">
    <property type="component" value="Unplaced"/>
</dbReference>
<sequence length="95" mass="10285">MGLQTLIYKMQSKTTTPRALLTVVSEGANCRHCREKISVIGAGSVGTAIAFTLLAQKICSDLVLIDKNEELARGEMLDIQHATMYLDSPQISSST</sequence>
<dbReference type="InterPro" id="IPR036291">
    <property type="entry name" value="NAD(P)-bd_dom_sf"/>
</dbReference>
<dbReference type="Pfam" id="PF00056">
    <property type="entry name" value="Ldh_1_N"/>
    <property type="match status" value="1"/>
</dbReference>
<evidence type="ECO:0000313" key="4">
    <source>
        <dbReference type="Proteomes" id="UP000695000"/>
    </source>
</evidence>
<dbReference type="InterPro" id="IPR001557">
    <property type="entry name" value="L-lactate/malate_DH"/>
</dbReference>
<dbReference type="SUPFAM" id="SSF51735">
    <property type="entry name" value="NAD(P)-binding Rossmann-fold domains"/>
    <property type="match status" value="1"/>
</dbReference>
<dbReference type="PANTHER" id="PTHR43128">
    <property type="entry name" value="L-2-HYDROXYCARBOXYLATE DEHYDROGENASE (NAD(P)(+))"/>
    <property type="match status" value="1"/>
</dbReference>
<gene>
    <name evidence="5" type="primary">LOC108562171</name>
</gene>
<evidence type="ECO:0000256" key="1">
    <source>
        <dbReference type="ARBA" id="ARBA00023002"/>
    </source>
</evidence>
<keyword evidence="2" id="KW-0520">NAD</keyword>
<feature type="non-terminal residue" evidence="5">
    <location>
        <position position="95"/>
    </location>
</feature>
<dbReference type="RefSeq" id="XP_017775914.1">
    <property type="nucleotide sequence ID" value="XM_017920425.1"/>
</dbReference>
<organism evidence="4 5">
    <name type="scientific">Nicrophorus vespilloides</name>
    <name type="common">Boreal carrion beetle</name>
    <dbReference type="NCBI Taxonomy" id="110193"/>
    <lineage>
        <taxon>Eukaryota</taxon>
        <taxon>Metazoa</taxon>
        <taxon>Ecdysozoa</taxon>
        <taxon>Arthropoda</taxon>
        <taxon>Hexapoda</taxon>
        <taxon>Insecta</taxon>
        <taxon>Pterygota</taxon>
        <taxon>Neoptera</taxon>
        <taxon>Endopterygota</taxon>
        <taxon>Coleoptera</taxon>
        <taxon>Polyphaga</taxon>
        <taxon>Staphyliniformia</taxon>
        <taxon>Silphidae</taxon>
        <taxon>Nicrophorinae</taxon>
        <taxon>Nicrophorus</taxon>
    </lineage>
</organism>
<dbReference type="PANTHER" id="PTHR43128:SF16">
    <property type="entry name" value="L-LACTATE DEHYDROGENASE"/>
    <property type="match status" value="1"/>
</dbReference>
<protein>
    <submittedName>
        <fullName evidence="5">L-lactate dehydrogenase A chain-like</fullName>
    </submittedName>
</protein>
<proteinExistence type="predicted"/>
<keyword evidence="4" id="KW-1185">Reference proteome</keyword>
<dbReference type="GeneID" id="108562171"/>
<evidence type="ECO:0000313" key="5">
    <source>
        <dbReference type="RefSeq" id="XP_017775914.1"/>
    </source>
</evidence>
<reference evidence="5" key="1">
    <citation type="submission" date="2025-08" db="UniProtKB">
        <authorList>
            <consortium name="RefSeq"/>
        </authorList>
    </citation>
    <scope>IDENTIFICATION</scope>
    <source>
        <tissue evidence="5">Whole Larva</tissue>
    </source>
</reference>
<evidence type="ECO:0000259" key="3">
    <source>
        <dbReference type="Pfam" id="PF00056"/>
    </source>
</evidence>
<name>A0ABM1MMW4_NICVS</name>
<dbReference type="InterPro" id="IPR001236">
    <property type="entry name" value="Lactate/malate_DH_N"/>
</dbReference>
<dbReference type="PRINTS" id="PR00086">
    <property type="entry name" value="LLDHDRGNASE"/>
</dbReference>
<keyword evidence="1" id="KW-0560">Oxidoreductase</keyword>
<dbReference type="Gene3D" id="3.40.50.720">
    <property type="entry name" value="NAD(P)-binding Rossmann-like Domain"/>
    <property type="match status" value="1"/>
</dbReference>
<accession>A0ABM1MMW4</accession>
<evidence type="ECO:0000256" key="2">
    <source>
        <dbReference type="ARBA" id="ARBA00023027"/>
    </source>
</evidence>